<reference evidence="1 2" key="1">
    <citation type="journal article" date="2019" name="Microb. Cell Fact.">
        <title>Exploring novel herbicidin analogues by transcriptional regulator overexpression and MS/MS molecular networking.</title>
        <authorList>
            <person name="Shi Y."/>
            <person name="Gu R."/>
            <person name="Li Y."/>
            <person name="Wang X."/>
            <person name="Ren W."/>
            <person name="Li X."/>
            <person name="Wang L."/>
            <person name="Xie Y."/>
            <person name="Hong B."/>
        </authorList>
    </citation>
    <scope>NUCLEOTIDE SEQUENCE [LARGE SCALE GENOMIC DNA]</scope>
    <source>
        <strain evidence="1 2">US-43</strain>
    </source>
</reference>
<gene>
    <name evidence="1" type="ORF">FRZ00_05795</name>
</gene>
<comment type="caution">
    <text evidence="1">The sequence shown here is derived from an EMBL/GenBank/DDBJ whole genome shotgun (WGS) entry which is preliminary data.</text>
</comment>
<accession>A0A5N5WCW1</accession>
<dbReference type="RefSeq" id="WP_152262651.1">
    <property type="nucleotide sequence ID" value="NZ_VOKX01000009.1"/>
</dbReference>
<evidence type="ECO:0000313" key="1">
    <source>
        <dbReference type="EMBL" id="KAB7850112.1"/>
    </source>
</evidence>
<sequence>MPKRQPTAAQMARLRQAGTGEKYTEALRAVQSSRVDRFRMFDAHGRGWDPITQRAEKQLAHIWPAGPKPHWEEKLGELCWKSLTFWGPPAEAVSVVMKACAEAAVTCQTCPAPGRKRVIWLWEGEYGWVAPWVKTCCDGCYWVPKNLVDEPEYRDLVERYEEPQGGDLGGCCAAIEDVTSDVRAQFVKAGAPALLAKLAGLQSSVWSRSAHYDVFSGHAVVLAVEQACMPLLYRMTVAGQSTEPLLPEPERRKVMQAIDGLRKVLHEVDADERSN</sequence>
<dbReference type="EMBL" id="VOKX01000009">
    <property type="protein sequence ID" value="KAB7850112.1"/>
    <property type="molecule type" value="Genomic_DNA"/>
</dbReference>
<dbReference type="OrthoDB" id="4206661at2"/>
<protein>
    <submittedName>
        <fullName evidence="1">Uncharacterized protein</fullName>
    </submittedName>
</protein>
<proteinExistence type="predicted"/>
<dbReference type="AlphaFoldDB" id="A0A5N5WCW1"/>
<dbReference type="Proteomes" id="UP000327000">
    <property type="component" value="Unassembled WGS sequence"/>
</dbReference>
<evidence type="ECO:0000313" key="2">
    <source>
        <dbReference type="Proteomes" id="UP000327000"/>
    </source>
</evidence>
<keyword evidence="2" id="KW-1185">Reference proteome</keyword>
<name>A0A5N5WCW1_STRMB</name>
<organism evidence="1 2">
    <name type="scientific">Streptomyces mobaraensis</name>
    <name type="common">Streptoverticillium mobaraense</name>
    <dbReference type="NCBI Taxonomy" id="35621"/>
    <lineage>
        <taxon>Bacteria</taxon>
        <taxon>Bacillati</taxon>
        <taxon>Actinomycetota</taxon>
        <taxon>Actinomycetes</taxon>
        <taxon>Kitasatosporales</taxon>
        <taxon>Streptomycetaceae</taxon>
        <taxon>Streptomyces</taxon>
    </lineage>
</organism>